<dbReference type="Gene3D" id="3.90.550.10">
    <property type="entry name" value="Spore Coat Polysaccharide Biosynthesis Protein SpsA, Chain A"/>
    <property type="match status" value="1"/>
</dbReference>
<dbReference type="SUPFAM" id="SSF53448">
    <property type="entry name" value="Nucleotide-diphospho-sugar transferases"/>
    <property type="match status" value="1"/>
</dbReference>
<dbReference type="PANTHER" id="PTHR36529:SF1">
    <property type="entry name" value="GLYCOSYLTRANSFERASE"/>
    <property type="match status" value="1"/>
</dbReference>
<dbReference type="EMBL" id="JAKRVX010000006">
    <property type="protein sequence ID" value="MCL9817907.1"/>
    <property type="molecule type" value="Genomic_DNA"/>
</dbReference>
<dbReference type="PANTHER" id="PTHR36529">
    <property type="entry name" value="SLL1095 PROTEIN"/>
    <property type="match status" value="1"/>
</dbReference>
<keyword evidence="2" id="KW-1185">Reference proteome</keyword>
<dbReference type="RefSeq" id="WP_174654062.1">
    <property type="nucleotide sequence ID" value="NZ_JAKRVX010000006.1"/>
</dbReference>
<evidence type="ECO:0000313" key="2">
    <source>
        <dbReference type="Proteomes" id="UP001203207"/>
    </source>
</evidence>
<dbReference type="AlphaFoldDB" id="A0AAE3FYJ1"/>
<protein>
    <submittedName>
        <fullName evidence="1">DUF2064 domain-containing protein</fullName>
    </submittedName>
</protein>
<sequence length="252" mass="27192">MTVIAIIASPPREGLVLPELAETSPLTAAESAELYEALFRDTVLSVARSGGELLINFQPADDIPDAYQTDIDPEAELRAIVADTLDDVSNVRFEPQVGSTTAARIGNTVTHLLREEGAKSVAAVPGTAPLMARTVIDTAAMRLRTNDVVLGPSLDGRVYYAGFTQPIDFADAYAPPTIETLADRAADADYETEFLPMQPVIERGSDLLSALPMLRSRFTAERIVPTYTSTFIHETGLAVVNDDGDDRIVLDR</sequence>
<organism evidence="1 2">
    <name type="scientific">Natronocalculus amylovorans</name>
    <dbReference type="NCBI Taxonomy" id="2917812"/>
    <lineage>
        <taxon>Archaea</taxon>
        <taxon>Methanobacteriati</taxon>
        <taxon>Methanobacteriota</taxon>
        <taxon>Stenosarchaea group</taxon>
        <taxon>Halobacteria</taxon>
        <taxon>Halobacteriales</taxon>
        <taxon>Haloferacaceae</taxon>
        <taxon>Natronocalculus</taxon>
    </lineage>
</organism>
<comment type="caution">
    <text evidence="1">The sequence shown here is derived from an EMBL/GenBank/DDBJ whole genome shotgun (WGS) entry which is preliminary data.</text>
</comment>
<dbReference type="InterPro" id="IPR029044">
    <property type="entry name" value="Nucleotide-diphossugar_trans"/>
</dbReference>
<dbReference type="Proteomes" id="UP001203207">
    <property type="component" value="Unassembled WGS sequence"/>
</dbReference>
<accession>A0AAE3FYJ1</accession>
<name>A0AAE3FYJ1_9EURY</name>
<reference evidence="1" key="1">
    <citation type="journal article" date="2022" name="Syst. Appl. Microbiol.">
        <title>Natronocalculus amylovorans gen. nov., sp. nov., and Natranaeroarchaeum aerophilus sp. nov., dominant culturable amylolytic natronoarchaea from hypersaline soda lakes in southwestern Siberia.</title>
        <authorList>
            <person name="Sorokin D.Y."/>
            <person name="Elcheninov A.G."/>
            <person name="Khizhniak T.V."/>
            <person name="Koenen M."/>
            <person name="Bale N.J."/>
            <person name="Damste J.S.S."/>
            <person name="Kublanov I.V."/>
        </authorList>
    </citation>
    <scope>NUCLEOTIDE SEQUENCE</scope>
    <source>
        <strain evidence="1">AArc-St2</strain>
    </source>
</reference>
<reference evidence="1" key="2">
    <citation type="submission" date="2022-02" db="EMBL/GenBank/DDBJ databases">
        <authorList>
            <person name="Elcheninov A.G."/>
            <person name="Sorokin D.Y."/>
            <person name="Kublanov I.V."/>
        </authorList>
    </citation>
    <scope>NUCLEOTIDE SEQUENCE</scope>
    <source>
        <strain evidence="1">AArc-St2</strain>
    </source>
</reference>
<evidence type="ECO:0000313" key="1">
    <source>
        <dbReference type="EMBL" id="MCL9817907.1"/>
    </source>
</evidence>
<gene>
    <name evidence="1" type="ORF">AArcSt2_13265</name>
</gene>
<dbReference type="InterPro" id="IPR018641">
    <property type="entry name" value="Trfase_1_rSAM/seldom-assoc"/>
</dbReference>
<proteinExistence type="predicted"/>